<feature type="non-terminal residue" evidence="10">
    <location>
        <position position="1"/>
    </location>
</feature>
<evidence type="ECO:0000256" key="1">
    <source>
        <dbReference type="ARBA" id="ARBA00000968"/>
    </source>
</evidence>
<dbReference type="AlphaFoldDB" id="A0A382EJ62"/>
<dbReference type="InterPro" id="IPR026017">
    <property type="entry name" value="Lumazine-bd_dom"/>
</dbReference>
<evidence type="ECO:0000256" key="7">
    <source>
        <dbReference type="ARBA" id="ARBA00022679"/>
    </source>
</evidence>
<feature type="domain" description="Lumazine-binding" evidence="9">
    <location>
        <begin position="93"/>
        <end position="189"/>
    </location>
</feature>
<dbReference type="InterPro" id="IPR017938">
    <property type="entry name" value="Riboflavin_synthase-like_b-brl"/>
</dbReference>
<evidence type="ECO:0000256" key="5">
    <source>
        <dbReference type="ARBA" id="ARBA00013950"/>
    </source>
</evidence>
<gene>
    <name evidence="10" type="ORF">METZ01_LOCUS203293</name>
</gene>
<evidence type="ECO:0000313" key="10">
    <source>
        <dbReference type="EMBL" id="SVB50439.1"/>
    </source>
</evidence>
<dbReference type="SUPFAM" id="SSF63380">
    <property type="entry name" value="Riboflavin synthase domain-like"/>
    <property type="match status" value="2"/>
</dbReference>
<evidence type="ECO:0000256" key="8">
    <source>
        <dbReference type="ARBA" id="ARBA00022737"/>
    </source>
</evidence>
<organism evidence="10">
    <name type="scientific">marine metagenome</name>
    <dbReference type="NCBI Taxonomy" id="408172"/>
    <lineage>
        <taxon>unclassified sequences</taxon>
        <taxon>metagenomes</taxon>
        <taxon>ecological metagenomes</taxon>
    </lineage>
</organism>
<dbReference type="PROSITE" id="PS51177">
    <property type="entry name" value="LUMAZINE_BIND"/>
    <property type="match status" value="2"/>
</dbReference>
<dbReference type="Pfam" id="PF00677">
    <property type="entry name" value="Lum_binding"/>
    <property type="match status" value="2"/>
</dbReference>
<dbReference type="EMBL" id="UINC01044673">
    <property type="protein sequence ID" value="SVB50439.1"/>
    <property type="molecule type" value="Genomic_DNA"/>
</dbReference>
<comment type="pathway">
    <text evidence="3">Cofactor biosynthesis; riboflavin biosynthesis; riboflavin from 2-hydroxy-3-oxobutyl phosphate and 5-amino-6-(D-ribitylamino)uracil: step 2/2.</text>
</comment>
<sequence>VFTGIVEELGTVGSIRNGVLMVDASLILEDLDVKDSICVNGACLTVTELTGTGFQVDVVPETLRRTNLGELISGSKVNLERSLQMGGRLGGHIVQGHVDCTGEISSITEDGDAYLYSFAVPSELSKYIVQKGFICVDGISLTVVDCADDEFTVTLIPYTREHTVLGAKSEGYKVNLEADIIAKYIEKLSNGGGYINLD</sequence>
<evidence type="ECO:0000256" key="6">
    <source>
        <dbReference type="ARBA" id="ARBA00022619"/>
    </source>
</evidence>
<protein>
    <recommendedName>
        <fullName evidence="5">Riboflavin synthase</fullName>
        <ecNumber evidence="4">2.5.1.9</ecNumber>
    </recommendedName>
</protein>
<evidence type="ECO:0000256" key="2">
    <source>
        <dbReference type="ARBA" id="ARBA00002803"/>
    </source>
</evidence>
<keyword evidence="7" id="KW-0808">Transferase</keyword>
<comment type="catalytic activity">
    <reaction evidence="1">
        <text>2 6,7-dimethyl-8-(1-D-ribityl)lumazine + H(+) = 5-amino-6-(D-ribitylamino)uracil + riboflavin</text>
        <dbReference type="Rhea" id="RHEA:20772"/>
        <dbReference type="ChEBI" id="CHEBI:15378"/>
        <dbReference type="ChEBI" id="CHEBI:15934"/>
        <dbReference type="ChEBI" id="CHEBI:57986"/>
        <dbReference type="ChEBI" id="CHEBI:58201"/>
        <dbReference type="EC" id="2.5.1.9"/>
    </reaction>
</comment>
<dbReference type="EC" id="2.5.1.9" evidence="4"/>
<proteinExistence type="predicted"/>
<reference evidence="10" key="1">
    <citation type="submission" date="2018-05" db="EMBL/GenBank/DDBJ databases">
        <authorList>
            <person name="Lanie J.A."/>
            <person name="Ng W.-L."/>
            <person name="Kazmierczak K.M."/>
            <person name="Andrzejewski T.M."/>
            <person name="Davidsen T.M."/>
            <person name="Wayne K.J."/>
            <person name="Tettelin H."/>
            <person name="Glass J.I."/>
            <person name="Rusch D."/>
            <person name="Podicherti R."/>
            <person name="Tsui H.-C.T."/>
            <person name="Winkler M.E."/>
        </authorList>
    </citation>
    <scope>NUCLEOTIDE SEQUENCE</scope>
</reference>
<dbReference type="NCBIfam" id="TIGR00187">
    <property type="entry name" value="ribE"/>
    <property type="match status" value="1"/>
</dbReference>
<evidence type="ECO:0000256" key="4">
    <source>
        <dbReference type="ARBA" id="ARBA00012827"/>
    </source>
</evidence>
<keyword evidence="8" id="KW-0677">Repeat</keyword>
<dbReference type="GO" id="GO:0009231">
    <property type="term" value="P:riboflavin biosynthetic process"/>
    <property type="evidence" value="ECO:0007669"/>
    <property type="project" value="UniProtKB-KW"/>
</dbReference>
<keyword evidence="6" id="KW-0686">Riboflavin biosynthesis</keyword>
<dbReference type="PIRSF" id="PIRSF000498">
    <property type="entry name" value="Riboflavin_syn_A"/>
    <property type="match status" value="1"/>
</dbReference>
<dbReference type="InterPro" id="IPR023366">
    <property type="entry name" value="ATP_synth_asu-like_sf"/>
</dbReference>
<dbReference type="PANTHER" id="PTHR21098:SF12">
    <property type="entry name" value="RIBOFLAVIN SYNTHASE"/>
    <property type="match status" value="1"/>
</dbReference>
<accession>A0A382EJ62</accession>
<evidence type="ECO:0000259" key="9">
    <source>
        <dbReference type="PROSITE" id="PS51177"/>
    </source>
</evidence>
<dbReference type="NCBIfam" id="NF006767">
    <property type="entry name" value="PRK09289.1"/>
    <property type="match status" value="1"/>
</dbReference>
<dbReference type="PANTHER" id="PTHR21098">
    <property type="entry name" value="RIBOFLAVIN SYNTHASE ALPHA CHAIN"/>
    <property type="match status" value="1"/>
</dbReference>
<name>A0A382EJ62_9ZZZZ</name>
<dbReference type="Gene3D" id="2.40.30.20">
    <property type="match status" value="2"/>
</dbReference>
<evidence type="ECO:0000256" key="3">
    <source>
        <dbReference type="ARBA" id="ARBA00004887"/>
    </source>
</evidence>
<dbReference type="CDD" id="cd00402">
    <property type="entry name" value="Riboflavin_synthase_like"/>
    <property type="match status" value="1"/>
</dbReference>
<comment type="function">
    <text evidence="2">Catalyzes the dismutation of two molecules of 6,7-dimethyl-8-ribityllumazine, resulting in the formation of riboflavin and 5-amino-6-(D-ribitylamino)uracil.</text>
</comment>
<dbReference type="GO" id="GO:0004746">
    <property type="term" value="F:riboflavin synthase activity"/>
    <property type="evidence" value="ECO:0007669"/>
    <property type="project" value="UniProtKB-EC"/>
</dbReference>
<feature type="domain" description="Lumazine-binding" evidence="9">
    <location>
        <begin position="1"/>
        <end position="92"/>
    </location>
</feature>
<dbReference type="FunFam" id="2.40.30.20:FF:000004">
    <property type="entry name" value="Riboflavin synthase, alpha subunit"/>
    <property type="match status" value="1"/>
</dbReference>
<dbReference type="InterPro" id="IPR001783">
    <property type="entry name" value="Lumazine-bd"/>
</dbReference>
<dbReference type="NCBIfam" id="NF009566">
    <property type="entry name" value="PRK13020.1"/>
    <property type="match status" value="1"/>
</dbReference>